<keyword evidence="1" id="KW-0175">Coiled coil</keyword>
<protein>
    <submittedName>
        <fullName evidence="5">Uncharacterized protein</fullName>
    </submittedName>
</protein>
<keyword evidence="6" id="KW-1185">Reference proteome</keyword>
<feature type="compositionally biased region" description="Polar residues" evidence="2">
    <location>
        <begin position="221"/>
        <end position="234"/>
    </location>
</feature>
<evidence type="ECO:0000313" key="4">
    <source>
        <dbReference type="EMBL" id="CAF1390894.1"/>
    </source>
</evidence>
<dbReference type="EMBL" id="CAJNOM010000135">
    <property type="protein sequence ID" value="CAF1116478.1"/>
    <property type="molecule type" value="Genomic_DNA"/>
</dbReference>
<comment type="caution">
    <text evidence="5">The sequence shown here is derived from an EMBL/GenBank/DDBJ whole genome shotgun (WGS) entry which is preliminary data.</text>
</comment>
<evidence type="ECO:0000256" key="2">
    <source>
        <dbReference type="SAM" id="MobiDB-lite"/>
    </source>
</evidence>
<dbReference type="EMBL" id="CAJNOI010001183">
    <property type="protein sequence ID" value="CAF1390894.1"/>
    <property type="molecule type" value="Genomic_DNA"/>
</dbReference>
<evidence type="ECO:0000313" key="3">
    <source>
        <dbReference type="EMBL" id="CAF1116478.1"/>
    </source>
</evidence>
<dbReference type="OrthoDB" id="10046101at2759"/>
<gene>
    <name evidence="4" type="ORF">BJG266_LOCUS37108</name>
    <name evidence="3" type="ORF">QVE165_LOCUS21146</name>
    <name evidence="5" type="ORF">QVE165_LOCUS54040</name>
</gene>
<feature type="region of interest" description="Disordered" evidence="2">
    <location>
        <begin position="202"/>
        <end position="317"/>
    </location>
</feature>
<feature type="compositionally biased region" description="Polar residues" evidence="2">
    <location>
        <begin position="265"/>
        <end position="274"/>
    </location>
</feature>
<evidence type="ECO:0000313" key="6">
    <source>
        <dbReference type="Proteomes" id="UP000663832"/>
    </source>
</evidence>
<feature type="region of interest" description="Disordered" evidence="2">
    <location>
        <begin position="364"/>
        <end position="385"/>
    </location>
</feature>
<dbReference type="Proteomes" id="UP000663877">
    <property type="component" value="Unassembled WGS sequence"/>
</dbReference>
<name>A0A816BG64_9BILA</name>
<feature type="compositionally biased region" description="Polar residues" evidence="2">
    <location>
        <begin position="244"/>
        <end position="253"/>
    </location>
</feature>
<feature type="coiled-coil region" evidence="1">
    <location>
        <begin position="161"/>
        <end position="199"/>
    </location>
</feature>
<sequence>MSSITITTENLPTTNGLSLSSNNKLNELYSGYENHLSSCSSSPNSTCSPTMNFPEAQTSISKESNVKLPYPVLSDRRDSSSILSLLQKETQATSKKILDVTQLIETYEKNLTSNRLSESDRKSFKYERDQRKQQLDALKKHERRVNLQIDYITTKTEIRGLEDEQKQNSDKNKQIEILLRKLKQKLDQMKIYMKKRNEEMKKIHEKKEKSSTSNDNRKQLLSDQKIQQRSSSSDLTRKRPLPFTNKQLKSTTHNHAKPPVVRLASRSSNQQTKSQPPPLQTPTVRFLKKTTDSTMSTTNSASPTTPASSSSTLSPPLIASTSAEDANIISKQEIFFQNTIPSIDEDDEFDVQFDIEELFDDDPYSEKSIKRFKSDKQDYKPTTES</sequence>
<evidence type="ECO:0000313" key="5">
    <source>
        <dbReference type="EMBL" id="CAF1610970.1"/>
    </source>
</evidence>
<reference evidence="5" key="1">
    <citation type="submission" date="2021-02" db="EMBL/GenBank/DDBJ databases">
        <authorList>
            <person name="Nowell W R."/>
        </authorList>
    </citation>
    <scope>NUCLEOTIDE SEQUENCE</scope>
</reference>
<accession>A0A816BG64</accession>
<feature type="compositionally biased region" description="Low complexity" evidence="2">
    <location>
        <begin position="293"/>
        <end position="317"/>
    </location>
</feature>
<dbReference type="Proteomes" id="UP000663832">
    <property type="component" value="Unassembled WGS sequence"/>
</dbReference>
<organism evidence="5 6">
    <name type="scientific">Adineta steineri</name>
    <dbReference type="NCBI Taxonomy" id="433720"/>
    <lineage>
        <taxon>Eukaryota</taxon>
        <taxon>Metazoa</taxon>
        <taxon>Spiralia</taxon>
        <taxon>Gnathifera</taxon>
        <taxon>Rotifera</taxon>
        <taxon>Eurotatoria</taxon>
        <taxon>Bdelloidea</taxon>
        <taxon>Adinetida</taxon>
        <taxon>Adinetidae</taxon>
        <taxon>Adineta</taxon>
    </lineage>
</organism>
<evidence type="ECO:0000256" key="1">
    <source>
        <dbReference type="SAM" id="Coils"/>
    </source>
</evidence>
<dbReference type="EMBL" id="CAJNOM010001515">
    <property type="protein sequence ID" value="CAF1610970.1"/>
    <property type="molecule type" value="Genomic_DNA"/>
</dbReference>
<dbReference type="AlphaFoldDB" id="A0A816BG64"/>
<feature type="compositionally biased region" description="Basic and acidic residues" evidence="2">
    <location>
        <begin position="202"/>
        <end position="220"/>
    </location>
</feature>
<proteinExistence type="predicted"/>